<dbReference type="Pfam" id="PF04519">
    <property type="entry name" value="Bactofilin"/>
    <property type="match status" value="1"/>
</dbReference>
<dbReference type="InterPro" id="IPR007607">
    <property type="entry name" value="BacA/B"/>
</dbReference>
<dbReference type="PANTHER" id="PTHR35024">
    <property type="entry name" value="HYPOTHETICAL CYTOSOLIC PROTEIN"/>
    <property type="match status" value="1"/>
</dbReference>
<sequence length="135" mass="14094">MFLKKSSNTQGRIDSLIGAGTKIEGSVAFSGGLRVDGEIKGNVRATGEQLSTLVVSEHACIEGEISVAHVVINGAVIGPVFSSEFLELQSHARVTGDVQYNTIEIHLGAVVQGRLVHQGALTTGKAKELKLAASN</sequence>
<dbReference type="PANTHER" id="PTHR35024:SF4">
    <property type="entry name" value="POLYMER-FORMING CYTOSKELETAL PROTEIN"/>
    <property type="match status" value="1"/>
</dbReference>
<comment type="caution">
    <text evidence="1">The sequence shown here is derived from an EMBL/GenBank/DDBJ whole genome shotgun (WGS) entry which is preliminary data.</text>
</comment>
<dbReference type="EMBL" id="MLJW01000246">
    <property type="protein sequence ID" value="OIQ91884.1"/>
    <property type="molecule type" value="Genomic_DNA"/>
</dbReference>
<dbReference type="AlphaFoldDB" id="A0A1J5RIF1"/>
<name>A0A1J5RIF1_9ZZZZ</name>
<evidence type="ECO:0000313" key="1">
    <source>
        <dbReference type="EMBL" id="OIQ91884.1"/>
    </source>
</evidence>
<protein>
    <submittedName>
        <fullName evidence="1">Polymer-forming cytoskeletal</fullName>
    </submittedName>
</protein>
<gene>
    <name evidence="1" type="ORF">GALL_261620</name>
</gene>
<organism evidence="1">
    <name type="scientific">mine drainage metagenome</name>
    <dbReference type="NCBI Taxonomy" id="410659"/>
    <lineage>
        <taxon>unclassified sequences</taxon>
        <taxon>metagenomes</taxon>
        <taxon>ecological metagenomes</taxon>
    </lineage>
</organism>
<reference evidence="1" key="1">
    <citation type="submission" date="2016-10" db="EMBL/GenBank/DDBJ databases">
        <title>Sequence of Gallionella enrichment culture.</title>
        <authorList>
            <person name="Poehlein A."/>
            <person name="Muehling M."/>
            <person name="Daniel R."/>
        </authorList>
    </citation>
    <scope>NUCLEOTIDE SEQUENCE</scope>
</reference>
<proteinExistence type="predicted"/>
<accession>A0A1J5RIF1</accession>